<evidence type="ECO:0000313" key="8">
    <source>
        <dbReference type="Proteomes" id="UP001165267"/>
    </source>
</evidence>
<evidence type="ECO:0000256" key="1">
    <source>
        <dbReference type="ARBA" id="ARBA00004442"/>
    </source>
</evidence>
<dbReference type="Gene3D" id="3.55.50.30">
    <property type="match status" value="1"/>
</dbReference>
<evidence type="ECO:0000313" key="7">
    <source>
        <dbReference type="EMBL" id="MCR2747240.1"/>
    </source>
</evidence>
<dbReference type="NCBIfam" id="TIGR02516">
    <property type="entry name" value="type_III_yscC"/>
    <property type="match status" value="1"/>
</dbReference>
<dbReference type="InterPro" id="IPR004846">
    <property type="entry name" value="T2SS/T3SS_dom"/>
</dbReference>
<dbReference type="InterPro" id="IPR005644">
    <property type="entry name" value="NolW-like"/>
</dbReference>
<dbReference type="Proteomes" id="UP001165267">
    <property type="component" value="Unassembled WGS sequence"/>
</dbReference>
<gene>
    <name evidence="7" type="primary">sctC</name>
    <name evidence="7" type="ORF">NSP04_11325</name>
</gene>
<dbReference type="EMBL" id="JANKHG010000018">
    <property type="protein sequence ID" value="MCR2747240.1"/>
    <property type="molecule type" value="Genomic_DNA"/>
</dbReference>
<dbReference type="Pfam" id="PF00263">
    <property type="entry name" value="Secretin"/>
    <property type="match status" value="1"/>
</dbReference>
<evidence type="ECO:0000256" key="3">
    <source>
        <dbReference type="RuleBase" id="RU004003"/>
    </source>
</evidence>
<dbReference type="InterPro" id="IPR003522">
    <property type="entry name" value="T3SS_OM_pore_YscC"/>
</dbReference>
<dbReference type="Gene3D" id="3.30.1370.120">
    <property type="match status" value="1"/>
</dbReference>
<reference evidence="7" key="1">
    <citation type="submission" date="2022-07" db="EMBL/GenBank/DDBJ databases">
        <authorList>
            <person name="Xamxidin M."/>
        </authorList>
    </citation>
    <scope>NUCLEOTIDE SEQUENCE</scope>
    <source>
        <strain evidence="7">YS8-69</strain>
    </source>
</reference>
<dbReference type="RefSeq" id="WP_257512463.1">
    <property type="nucleotide sequence ID" value="NZ_JANKHG010000018.1"/>
</dbReference>
<evidence type="ECO:0000256" key="4">
    <source>
        <dbReference type="RuleBase" id="RU004004"/>
    </source>
</evidence>
<accession>A0ABT1XIY1</accession>
<dbReference type="InterPro" id="IPR038591">
    <property type="entry name" value="NolW-like_sf"/>
</dbReference>
<keyword evidence="4" id="KW-0813">Transport</keyword>
<dbReference type="Pfam" id="PF03958">
    <property type="entry name" value="Secretin_N"/>
    <property type="match status" value="1"/>
</dbReference>
<keyword evidence="2" id="KW-0732">Signal</keyword>
<protein>
    <submittedName>
        <fullName evidence="7">Type III secretion system outer membrane ring subunit SctC</fullName>
    </submittedName>
</protein>
<comment type="caution">
    <text evidence="7">The sequence shown here is derived from an EMBL/GenBank/DDBJ whole genome shotgun (WGS) entry which is preliminary data.</text>
</comment>
<sequence length="589" mass="64315">MKSPHKLLSGFVIACAVLFGPISTVYSQAKGDTKIYIAQGEGAKLVLRNLLSMFGKKLVADGLTSAPVSGRFEAKSVEDVMGYFQSAYQINWFQNGNTVYAYSVGDWSTKRLYVGGERSNDDWKQMIESAGLAYKEFNVVYSQDHKELLVAGPRSYLKLLESAFKQERPDPSEQDKYGIELMVFPLKHASVEDRITNLRGSSVVTPGALTVLLNLLNLPSQSMSVAPELKSQSSMKSRNNMPTGIVGMGDLAASQGNAGRMGQIADIGGAASKQDPSKEAALSVTSDPRTNAILIRDAKTKYSYYKTLIDQLDKPVQMVEIEAMLIEIDQRSLNQLGMEFGIISSRFGYDFPGDAVGRPNLVPRPNLIPGSNSIIDPAQFMVRLRALAADEQAKVLARPTIVTQDNVSAYIDLSQTLFLPVSGERVADVVEVTAGSLLQVTPRVVFENGDEKIFLRVEIQDGSLVNSIGQGIQTPQVQNTSLSTQALIHREKAILIGGYNRDSSEDKEYKVPGLSSLPFIGKVFTSTEKKSQTVARLFLITPKLVDGGALHDTQSTKSALDKMQMSFKIKEPESAPVPTLLKIDGSLRR</sequence>
<comment type="subcellular location">
    <subcellularLocation>
        <location evidence="1 4">Cell outer membrane</location>
    </subcellularLocation>
</comment>
<proteinExistence type="inferred from homology"/>
<organism evidence="7 8">
    <name type="scientific">Limnobacter parvus</name>
    <dbReference type="NCBI Taxonomy" id="2939690"/>
    <lineage>
        <taxon>Bacteria</taxon>
        <taxon>Pseudomonadati</taxon>
        <taxon>Pseudomonadota</taxon>
        <taxon>Betaproteobacteria</taxon>
        <taxon>Burkholderiales</taxon>
        <taxon>Burkholderiaceae</taxon>
        <taxon>Limnobacter</taxon>
    </lineage>
</organism>
<keyword evidence="8" id="KW-1185">Reference proteome</keyword>
<dbReference type="PANTHER" id="PTHR30332:SF5">
    <property type="entry name" value="SPI-1 TYPE 3 SECRETION SYSTEM SECRETIN"/>
    <property type="match status" value="1"/>
</dbReference>
<name>A0ABT1XIY1_9BURK</name>
<evidence type="ECO:0000256" key="2">
    <source>
        <dbReference type="ARBA" id="ARBA00022729"/>
    </source>
</evidence>
<dbReference type="PANTHER" id="PTHR30332">
    <property type="entry name" value="PROBABLE GENERAL SECRETION PATHWAY PROTEIN D"/>
    <property type="match status" value="1"/>
</dbReference>
<dbReference type="PRINTS" id="PR01337">
    <property type="entry name" value="TYPE3OMGPROT"/>
</dbReference>
<feature type="domain" description="Type II/III secretion system secretin-like" evidence="5">
    <location>
        <begin position="386"/>
        <end position="546"/>
    </location>
</feature>
<evidence type="ECO:0000259" key="6">
    <source>
        <dbReference type="Pfam" id="PF03958"/>
    </source>
</evidence>
<dbReference type="InterPro" id="IPR050810">
    <property type="entry name" value="Bact_Secretion_Sys_Channel"/>
</dbReference>
<comment type="similarity">
    <text evidence="3">Belongs to the bacterial secretin family.</text>
</comment>
<evidence type="ECO:0000259" key="5">
    <source>
        <dbReference type="Pfam" id="PF00263"/>
    </source>
</evidence>
<feature type="domain" description="NolW-like" evidence="6">
    <location>
        <begin position="183"/>
        <end position="317"/>
    </location>
</feature>